<evidence type="ECO:0000256" key="9">
    <source>
        <dbReference type="ARBA" id="ARBA00052756"/>
    </source>
</evidence>
<evidence type="ECO:0000256" key="10">
    <source>
        <dbReference type="ARBA" id="ARBA00059995"/>
    </source>
</evidence>
<dbReference type="SUPFAM" id="SSF53335">
    <property type="entry name" value="S-adenosyl-L-methionine-dependent methyltransferases"/>
    <property type="match status" value="1"/>
</dbReference>
<keyword evidence="16" id="KW-1185">Reference proteome</keyword>
<dbReference type="NCBIfam" id="TIGR00479">
    <property type="entry name" value="rumA"/>
    <property type="match status" value="1"/>
</dbReference>
<dbReference type="Gene3D" id="2.40.50.1070">
    <property type="match status" value="1"/>
</dbReference>
<evidence type="ECO:0000256" key="3">
    <source>
        <dbReference type="ARBA" id="ARBA00022603"/>
    </source>
</evidence>
<dbReference type="EMBL" id="MTSD02000001">
    <property type="protein sequence ID" value="OOV88924.1"/>
    <property type="molecule type" value="Genomic_DNA"/>
</dbReference>
<dbReference type="PANTHER" id="PTHR11061">
    <property type="entry name" value="RNA M5U METHYLTRANSFERASE"/>
    <property type="match status" value="1"/>
</dbReference>
<dbReference type="Pfam" id="PF05958">
    <property type="entry name" value="tRNA_U5-meth_tr"/>
    <property type="match status" value="1"/>
</dbReference>
<dbReference type="GO" id="GO:0070041">
    <property type="term" value="F:rRNA (uridine-C5-)-methyltransferase activity"/>
    <property type="evidence" value="ECO:0007669"/>
    <property type="project" value="UniProtKB-UniRule"/>
</dbReference>
<feature type="binding site" evidence="11 12">
    <location>
        <position position="311"/>
    </location>
    <ligand>
        <name>S-adenosyl-L-methionine</name>
        <dbReference type="ChEBI" id="CHEBI:59789"/>
    </ligand>
</feature>
<dbReference type="Pfam" id="PF01938">
    <property type="entry name" value="TRAM"/>
    <property type="match status" value="1"/>
</dbReference>
<protein>
    <recommendedName>
        <fullName evidence="11">23S rRNA (uracil(1939)-C(5))-methyltransferase RlmD</fullName>
        <ecNumber evidence="11">2.1.1.190</ecNumber>
    </recommendedName>
    <alternativeName>
        <fullName evidence="11">23S rRNA(m5U1939)-methyltransferase</fullName>
    </alternativeName>
</protein>
<dbReference type="InterPro" id="IPR030391">
    <property type="entry name" value="MeTrfase_TrmA_CS"/>
</dbReference>
<dbReference type="NCBIfam" id="NF009639">
    <property type="entry name" value="PRK13168.1"/>
    <property type="match status" value="1"/>
</dbReference>
<name>A0A1T1HGD9_OCELI</name>
<feature type="binding site" evidence="11">
    <location>
        <position position="165"/>
    </location>
    <ligand>
        <name>[4Fe-4S] cluster</name>
        <dbReference type="ChEBI" id="CHEBI:49883"/>
    </ligand>
</feature>
<keyword evidence="3 11" id="KW-0489">Methyltransferase</keyword>
<feature type="binding site" evidence="11 12">
    <location>
        <position position="282"/>
    </location>
    <ligand>
        <name>S-adenosyl-L-methionine</name>
        <dbReference type="ChEBI" id="CHEBI:59789"/>
    </ligand>
</feature>
<keyword evidence="5 11" id="KW-0949">S-adenosyl-L-methionine</keyword>
<dbReference type="GO" id="GO:0003723">
    <property type="term" value="F:RNA binding"/>
    <property type="evidence" value="ECO:0007669"/>
    <property type="project" value="InterPro"/>
</dbReference>
<evidence type="ECO:0000256" key="13">
    <source>
        <dbReference type="PROSITE-ProRule" id="PRU10015"/>
    </source>
</evidence>
<dbReference type="InterPro" id="IPR002792">
    <property type="entry name" value="TRAM_dom"/>
</dbReference>
<dbReference type="Gene3D" id="2.40.50.140">
    <property type="entry name" value="Nucleic acid-binding proteins"/>
    <property type="match status" value="1"/>
</dbReference>
<feature type="binding site" evidence="11 12">
    <location>
        <position position="332"/>
    </location>
    <ligand>
        <name>S-adenosyl-L-methionine</name>
        <dbReference type="ChEBI" id="CHEBI:59789"/>
    </ligand>
</feature>
<dbReference type="PROSITE" id="PS01231">
    <property type="entry name" value="TRMA_2"/>
    <property type="match status" value="1"/>
</dbReference>
<feature type="binding site" evidence="11">
    <location>
        <position position="87"/>
    </location>
    <ligand>
        <name>[4Fe-4S] cluster</name>
        <dbReference type="ChEBI" id="CHEBI:49883"/>
    </ligand>
</feature>
<dbReference type="STRING" id="966.BTA35_0202340"/>
<evidence type="ECO:0000256" key="2">
    <source>
        <dbReference type="ARBA" id="ARBA00022552"/>
    </source>
</evidence>
<feature type="binding site" evidence="11 12">
    <location>
        <position position="380"/>
    </location>
    <ligand>
        <name>S-adenosyl-L-methionine</name>
        <dbReference type="ChEBI" id="CHEBI:59789"/>
    </ligand>
</feature>
<keyword evidence="6 11" id="KW-0479">Metal-binding</keyword>
<dbReference type="GO" id="GO:0051539">
    <property type="term" value="F:4 iron, 4 sulfur cluster binding"/>
    <property type="evidence" value="ECO:0007669"/>
    <property type="project" value="UniProtKB-KW"/>
</dbReference>
<evidence type="ECO:0000256" key="6">
    <source>
        <dbReference type="ARBA" id="ARBA00022723"/>
    </source>
</evidence>
<keyword evidence="7 11" id="KW-0408">Iron</keyword>
<comment type="catalytic activity">
    <reaction evidence="9 11">
        <text>uridine(1939) in 23S rRNA + S-adenosyl-L-methionine = 5-methyluridine(1939) in 23S rRNA + S-adenosyl-L-homocysteine + H(+)</text>
        <dbReference type="Rhea" id="RHEA:42908"/>
        <dbReference type="Rhea" id="RHEA-COMP:10278"/>
        <dbReference type="Rhea" id="RHEA-COMP:10279"/>
        <dbReference type="ChEBI" id="CHEBI:15378"/>
        <dbReference type="ChEBI" id="CHEBI:57856"/>
        <dbReference type="ChEBI" id="CHEBI:59789"/>
        <dbReference type="ChEBI" id="CHEBI:65315"/>
        <dbReference type="ChEBI" id="CHEBI:74447"/>
        <dbReference type="EC" id="2.1.1.190"/>
    </reaction>
</comment>
<dbReference type="HAMAP" id="MF_01010">
    <property type="entry name" value="23SrRNA_methyltr_RlmD"/>
    <property type="match status" value="1"/>
</dbReference>
<reference evidence="15" key="1">
    <citation type="submission" date="2017-02" db="EMBL/GenBank/DDBJ databases">
        <title>Draft Genome Sequence of the Salt Water Bacterium Oceanospirillum linum ATCC 11336.</title>
        <authorList>
            <person name="Trachtenberg A.M."/>
            <person name="Carney J.G."/>
            <person name="Linnane J.D."/>
            <person name="Rheaume B.A."/>
            <person name="Pitts N.L."/>
            <person name="Mykles D.L."/>
            <person name="Maclea K.S."/>
        </authorList>
    </citation>
    <scope>NUCLEOTIDE SEQUENCE [LARGE SCALE GENOMIC DNA]</scope>
    <source>
        <strain evidence="15">ATCC 11336</strain>
    </source>
</reference>
<evidence type="ECO:0000313" key="15">
    <source>
        <dbReference type="EMBL" id="OOV88924.1"/>
    </source>
</evidence>
<dbReference type="FunFam" id="3.40.50.150:FF:000009">
    <property type="entry name" value="23S rRNA (Uracil(1939)-C(5))-methyltransferase RlmD"/>
    <property type="match status" value="1"/>
</dbReference>
<proteinExistence type="inferred from homology"/>
<comment type="caution">
    <text evidence="15">The sequence shown here is derived from an EMBL/GenBank/DDBJ whole genome shotgun (WGS) entry which is preliminary data.</text>
</comment>
<organism evidence="15 16">
    <name type="scientific">Oceanospirillum linum</name>
    <dbReference type="NCBI Taxonomy" id="966"/>
    <lineage>
        <taxon>Bacteria</taxon>
        <taxon>Pseudomonadati</taxon>
        <taxon>Pseudomonadota</taxon>
        <taxon>Gammaproteobacteria</taxon>
        <taxon>Oceanospirillales</taxon>
        <taxon>Oceanospirillaceae</taxon>
        <taxon>Oceanospirillum</taxon>
    </lineage>
</organism>
<dbReference type="PROSITE" id="PS01230">
    <property type="entry name" value="TRMA_1"/>
    <property type="match status" value="1"/>
</dbReference>
<evidence type="ECO:0000256" key="4">
    <source>
        <dbReference type="ARBA" id="ARBA00022679"/>
    </source>
</evidence>
<dbReference type="EC" id="2.1.1.190" evidence="11"/>
<evidence type="ECO:0000256" key="12">
    <source>
        <dbReference type="PROSITE-ProRule" id="PRU01024"/>
    </source>
</evidence>
<dbReference type="PROSITE" id="PS51687">
    <property type="entry name" value="SAM_MT_RNA_M5U"/>
    <property type="match status" value="1"/>
</dbReference>
<feature type="active site" description="Nucleophile" evidence="11 12">
    <location>
        <position position="406"/>
    </location>
</feature>
<dbReference type="InterPro" id="IPR030390">
    <property type="entry name" value="MeTrfase_TrmA_AS"/>
</dbReference>
<dbReference type="InterPro" id="IPR001566">
    <property type="entry name" value="23S_rRNA_MeTrfase_RlmD"/>
</dbReference>
<feature type="domain" description="TRAM" evidence="14">
    <location>
        <begin position="6"/>
        <end position="67"/>
    </location>
</feature>
<feature type="binding site" evidence="11">
    <location>
        <position position="359"/>
    </location>
    <ligand>
        <name>S-adenosyl-L-methionine</name>
        <dbReference type="ChEBI" id="CHEBI:59789"/>
    </ligand>
</feature>
<keyword evidence="4 11" id="KW-0808">Transferase</keyword>
<gene>
    <name evidence="11" type="primary">rlmD</name>
    <name evidence="15" type="ORF">BTA35_0202340</name>
</gene>
<evidence type="ECO:0000256" key="7">
    <source>
        <dbReference type="ARBA" id="ARBA00023004"/>
    </source>
</evidence>
<feature type="binding site" evidence="11">
    <location>
        <position position="316"/>
    </location>
    <ligand>
        <name>S-adenosyl-L-methionine</name>
        <dbReference type="ChEBI" id="CHEBI:59789"/>
    </ligand>
</feature>
<evidence type="ECO:0000256" key="8">
    <source>
        <dbReference type="ARBA" id="ARBA00023014"/>
    </source>
</evidence>
<dbReference type="GO" id="GO:0070475">
    <property type="term" value="P:rRNA base methylation"/>
    <property type="evidence" value="ECO:0007669"/>
    <property type="project" value="TreeGrafter"/>
</dbReference>
<comment type="function">
    <text evidence="10 11">Catalyzes the formation of 5-methyl-uridine at position 1939 (m5U1939) in 23S rRNA.</text>
</comment>
<comment type="similarity">
    <text evidence="11">Belongs to the class I-like SAM-binding methyltransferase superfamily. RNA M5U methyltransferase family. RlmD subfamily.</text>
</comment>
<evidence type="ECO:0000259" key="14">
    <source>
        <dbReference type="PROSITE" id="PS50926"/>
    </source>
</evidence>
<dbReference type="CDD" id="cd02440">
    <property type="entry name" value="AdoMet_MTases"/>
    <property type="match status" value="1"/>
</dbReference>
<dbReference type="FunFam" id="2.40.50.140:FF:000097">
    <property type="entry name" value="23S rRNA (uracil(1939)-C(5))-methyltransferase RlmD"/>
    <property type="match status" value="1"/>
</dbReference>
<keyword evidence="1 11" id="KW-0004">4Fe-4S</keyword>
<dbReference type="InterPro" id="IPR010280">
    <property type="entry name" value="U5_MeTrfase_fam"/>
</dbReference>
<feature type="active site" evidence="13">
    <location>
        <position position="406"/>
    </location>
</feature>
<evidence type="ECO:0000256" key="1">
    <source>
        <dbReference type="ARBA" id="ARBA00022485"/>
    </source>
</evidence>
<sequence length="457" mass="50990">MVDKKGGYVPELVSELPIERLSHDGRGIARHKGKTVFVEGALAGEVVSIHITKTHRRFDEAVCEVVHSQSPDRVTPSCEYYQQCGGCGLQHLTLERQREVKQSALVDQLERFGKLTDIPVQAMLADAPWGYRRKARLGVKWSRQEELIIGFREKGSSHLVSIQHCAVLHPELSAIIPSLYQLIPELESRRTIGHLELAHSDEGCALVVRHLKALSHKDQMLWLNWAEEHSIQLYWQKDQADSLVKACLEKGKPVMLSGDDLPVLSYRHNDVTLTFQPNDFIQVNPAINQQMVNQALEWLQLKESDVVLDLFAGFGNFSLPLAKKVASVTGVEGAANLVRQARVNAKLNGIENAFFEAADLSQAFKGLSWAKTRYNVVLLDPPRTGAQTICEQMKSLGAKKVLYVSCNPSTLARDSAILAEQGFRLVKAGIMDMFPQTAHVESMALFERSGKKKKKQA</sequence>
<evidence type="ECO:0000256" key="11">
    <source>
        <dbReference type="HAMAP-Rule" id="MF_01010"/>
    </source>
</evidence>
<evidence type="ECO:0000313" key="16">
    <source>
        <dbReference type="Proteomes" id="UP000190064"/>
    </source>
</evidence>
<dbReference type="PANTHER" id="PTHR11061:SF49">
    <property type="entry name" value="23S RRNA (URACIL(1939)-C(5))-METHYLTRANSFERASE RLMD"/>
    <property type="match status" value="1"/>
</dbReference>
<dbReference type="InterPro" id="IPR012340">
    <property type="entry name" value="NA-bd_OB-fold"/>
</dbReference>
<evidence type="ECO:0000256" key="5">
    <source>
        <dbReference type="ARBA" id="ARBA00022691"/>
    </source>
</evidence>
<feature type="binding site" evidence="11">
    <location>
        <position position="78"/>
    </location>
    <ligand>
        <name>[4Fe-4S] cluster</name>
        <dbReference type="ChEBI" id="CHEBI:49883"/>
    </ligand>
</feature>
<dbReference type="InterPro" id="IPR029063">
    <property type="entry name" value="SAM-dependent_MTases_sf"/>
</dbReference>
<keyword evidence="8 11" id="KW-0411">Iron-sulfur</keyword>
<feature type="binding site" evidence="11">
    <location>
        <position position="84"/>
    </location>
    <ligand>
        <name>[4Fe-4S] cluster</name>
        <dbReference type="ChEBI" id="CHEBI:49883"/>
    </ligand>
</feature>
<dbReference type="AlphaFoldDB" id="A0A1T1HGD9"/>
<dbReference type="Gene3D" id="3.40.50.150">
    <property type="entry name" value="Vaccinia Virus protein VP39"/>
    <property type="match status" value="1"/>
</dbReference>
<dbReference type="GO" id="GO:0005506">
    <property type="term" value="F:iron ion binding"/>
    <property type="evidence" value="ECO:0007669"/>
    <property type="project" value="UniProtKB-UniRule"/>
</dbReference>
<accession>A0A1T1HGD9</accession>
<dbReference type="PROSITE" id="PS50926">
    <property type="entry name" value="TRAM"/>
    <property type="match status" value="1"/>
</dbReference>
<keyword evidence="2 11" id="KW-0698">rRNA processing</keyword>
<dbReference type="Proteomes" id="UP000190064">
    <property type="component" value="Unassembled WGS sequence"/>
</dbReference>
<dbReference type="SUPFAM" id="SSF50249">
    <property type="entry name" value="Nucleic acid-binding proteins"/>
    <property type="match status" value="1"/>
</dbReference>